<dbReference type="KEGG" id="fll:EI427_25020"/>
<reference evidence="1 2" key="1">
    <citation type="submission" date="2018-12" db="EMBL/GenBank/DDBJ databases">
        <title>Flammeovirga pectinis sp. nov., isolated from the gut of the Korean scallop, Patinopecten yessoensis.</title>
        <authorList>
            <person name="Bae J.-W."/>
            <person name="Jeong Y.-S."/>
            <person name="Kang W."/>
        </authorList>
    </citation>
    <scope>NUCLEOTIDE SEQUENCE [LARGE SCALE GENOMIC DNA]</scope>
    <source>
        <strain evidence="1 2">L12M1</strain>
    </source>
</reference>
<protein>
    <submittedName>
        <fullName evidence="1">Uncharacterized protein</fullName>
    </submittedName>
</protein>
<sequence>MLINRLSPSNFSDFNWNDELELQKYVLRYEKIIENKDNIQKKNFGAFSKFIFSNALHSLVYTNNRKIILDFLYMSLQFGKAHLEFLSKGEEVSEVTLGKYKVKLKGSKEKFSTTHFKYLMIISYLFKDEKSMGELRGYLGKDLFHVYGEAGQLSLDYHMLRFTKEDLERRNKLAELKEIESQGIAHYIALDPKESGTILMKENAKRFQMFAASKYDLHEIMVSQTEKEFNEAFKVMFPKYVEAIKNVEETKDNSNFWVIWDIVYTCCLAHEKGWEIDIASDYFPSWLYKREFEIPTDFPA</sequence>
<name>A0A3S9PBC7_9BACT</name>
<dbReference type="InterPro" id="IPR029074">
    <property type="entry name" value="Imm49"/>
</dbReference>
<dbReference type="Proteomes" id="UP000267268">
    <property type="component" value="Chromosome 2"/>
</dbReference>
<evidence type="ECO:0000313" key="2">
    <source>
        <dbReference type="Proteomes" id="UP000267268"/>
    </source>
</evidence>
<dbReference type="RefSeq" id="WP_126620227.1">
    <property type="nucleotide sequence ID" value="NZ_CP034563.1"/>
</dbReference>
<dbReference type="OrthoDB" id="942147at2"/>
<organism evidence="1 2">
    <name type="scientific">Flammeovirga pectinis</name>
    <dbReference type="NCBI Taxonomy" id="2494373"/>
    <lineage>
        <taxon>Bacteria</taxon>
        <taxon>Pseudomonadati</taxon>
        <taxon>Bacteroidota</taxon>
        <taxon>Cytophagia</taxon>
        <taxon>Cytophagales</taxon>
        <taxon>Flammeovirgaceae</taxon>
        <taxon>Flammeovirga</taxon>
    </lineage>
</organism>
<evidence type="ECO:0000313" key="1">
    <source>
        <dbReference type="EMBL" id="AZQ65477.1"/>
    </source>
</evidence>
<proteinExistence type="predicted"/>
<dbReference type="EMBL" id="CP034563">
    <property type="protein sequence ID" value="AZQ65477.1"/>
    <property type="molecule type" value="Genomic_DNA"/>
</dbReference>
<dbReference type="Pfam" id="PF15575">
    <property type="entry name" value="Imm49"/>
    <property type="match status" value="1"/>
</dbReference>
<accession>A0A3S9PBC7</accession>
<dbReference type="AlphaFoldDB" id="A0A3S9PBC7"/>
<keyword evidence="2" id="KW-1185">Reference proteome</keyword>
<gene>
    <name evidence="1" type="ORF">EI427_25020</name>
</gene>